<dbReference type="Proteomes" id="UP001528920">
    <property type="component" value="Unassembled WGS sequence"/>
</dbReference>
<comment type="caution">
    <text evidence="1">The sequence shown here is derived from an EMBL/GenBank/DDBJ whole genome shotgun (WGS) entry which is preliminary data.</text>
</comment>
<gene>
    <name evidence="1" type="ORF">L3049_12625</name>
</gene>
<evidence type="ECO:0000313" key="2">
    <source>
        <dbReference type="Proteomes" id="UP001528920"/>
    </source>
</evidence>
<proteinExistence type="predicted"/>
<reference evidence="1 2" key="1">
    <citation type="submission" date="2022-01" db="EMBL/GenBank/DDBJ databases">
        <title>Labilibaculum sp. nov, a marine bacterium isolated from Antarctica.</title>
        <authorList>
            <person name="Dai W."/>
        </authorList>
    </citation>
    <scope>NUCLEOTIDE SEQUENCE [LARGE SCALE GENOMIC DNA]</scope>
    <source>
        <strain evidence="1 2">DW002</strain>
    </source>
</reference>
<dbReference type="RefSeq" id="WP_275110184.1">
    <property type="nucleotide sequence ID" value="NZ_JAKJSC010000002.1"/>
</dbReference>
<name>A0ABT5VTU6_9BACT</name>
<evidence type="ECO:0000313" key="1">
    <source>
        <dbReference type="EMBL" id="MDE5418852.1"/>
    </source>
</evidence>
<accession>A0ABT5VTU6</accession>
<keyword evidence="2" id="KW-1185">Reference proteome</keyword>
<sequence>MKKLLFIIILFSFYGFRSGTENRVYEGIAMDKNSLEFIYKEVHQEIFREGKHLETQTSFVGENGSEFAHRELDFRNSFQKPNYLLMDERSGLLEEVIHLGANQFGIRYQKNYNSKLKEKSIYVPEPAVVDGGFNYYIKNNWNKLMAEEKLVFNFLSVAFQDYFTFRIYKVDEQTNNPNIVVLRMECQKLFLRVLMNPIYVHYDLQSKRISKYEGISNIRDQEGHSYKALLNYPELGP</sequence>
<organism evidence="1 2">
    <name type="scientific">Paralabilibaculum antarcticum</name>
    <dbReference type="NCBI Taxonomy" id="2912572"/>
    <lineage>
        <taxon>Bacteria</taxon>
        <taxon>Pseudomonadati</taxon>
        <taxon>Bacteroidota</taxon>
        <taxon>Bacteroidia</taxon>
        <taxon>Marinilabiliales</taxon>
        <taxon>Marinifilaceae</taxon>
        <taxon>Paralabilibaculum</taxon>
    </lineage>
</organism>
<protein>
    <submittedName>
        <fullName evidence="1">Uncharacterized protein</fullName>
    </submittedName>
</protein>
<dbReference type="EMBL" id="JAKJSC010000002">
    <property type="protein sequence ID" value="MDE5418852.1"/>
    <property type="molecule type" value="Genomic_DNA"/>
</dbReference>